<dbReference type="Proteomes" id="UP000324585">
    <property type="component" value="Unassembled WGS sequence"/>
</dbReference>
<dbReference type="EMBL" id="VRMN01000001">
    <property type="protein sequence ID" value="KAA8499553.1"/>
    <property type="molecule type" value="Genomic_DNA"/>
</dbReference>
<keyword evidence="10" id="KW-1185">Reference proteome</keyword>
<evidence type="ECO:0000313" key="7">
    <source>
        <dbReference type="EMBL" id="KAA8495363.1"/>
    </source>
</evidence>
<dbReference type="EMBL" id="VRMN01000025">
    <property type="protein sequence ID" value="KAA8490488.1"/>
    <property type="molecule type" value="Genomic_DNA"/>
</dbReference>
<evidence type="ECO:0000313" key="10">
    <source>
        <dbReference type="Proteomes" id="UP000324585"/>
    </source>
</evidence>
<evidence type="ECO:0000313" key="8">
    <source>
        <dbReference type="EMBL" id="KAA8498459.1"/>
    </source>
</evidence>
<evidence type="ECO:0000313" key="3">
    <source>
        <dbReference type="EMBL" id="KAA8490610.1"/>
    </source>
</evidence>
<evidence type="ECO:0000313" key="4">
    <source>
        <dbReference type="EMBL" id="KAA8491985.1"/>
    </source>
</evidence>
<dbReference type="EMBL" id="VRMN01000006">
    <property type="protein sequence ID" value="KAA8493481.1"/>
    <property type="molecule type" value="Genomic_DNA"/>
</dbReference>
<comment type="caution">
    <text evidence="3">The sequence shown here is derived from an EMBL/GenBank/DDBJ whole genome shotgun (WGS) entry which is preliminary data.</text>
</comment>
<evidence type="ECO:0000313" key="2">
    <source>
        <dbReference type="EMBL" id="KAA8490488.1"/>
    </source>
</evidence>
<dbReference type="EMBL" id="VRMN01000001">
    <property type="protein sequence ID" value="KAA8498459.1"/>
    <property type="molecule type" value="Genomic_DNA"/>
</dbReference>
<dbReference type="EMBL" id="VRMN01000030">
    <property type="protein sequence ID" value="KAA8490382.1"/>
    <property type="molecule type" value="Genomic_DNA"/>
</dbReference>
<reference evidence="10" key="1">
    <citation type="journal article" date="2019" name="Nat. Commun.">
        <title>Expansion of phycobilisome linker gene families in mesophilic red algae.</title>
        <authorList>
            <person name="Lee J."/>
            <person name="Kim D."/>
            <person name="Bhattacharya D."/>
            <person name="Yoon H.S."/>
        </authorList>
    </citation>
    <scope>NUCLEOTIDE SEQUENCE [LARGE SCALE GENOMIC DNA]</scope>
    <source>
        <strain evidence="10">CCMP 1328</strain>
    </source>
</reference>
<dbReference type="AlphaFoldDB" id="A0A5J4YIF2"/>
<gene>
    <name evidence="7" type="ORF">FVE85_1518</name>
    <name evidence="1" type="ORF">FVE85_3450</name>
    <name evidence="2" type="ORF">FVE85_4569</name>
    <name evidence="5" type="ORF">FVE85_4618</name>
    <name evidence="6" type="ORF">FVE85_4792</name>
    <name evidence="8" type="ORF">FVE85_6044</name>
    <name evidence="9" type="ORF">FVE85_7138</name>
    <name evidence="4" type="ORF">FVE85_8467</name>
    <name evidence="3" type="ORF">FVE85_9383</name>
</gene>
<dbReference type="EMBL" id="VRMN01000021">
    <property type="protein sequence ID" value="KAA8490610.1"/>
    <property type="molecule type" value="Genomic_DNA"/>
</dbReference>
<name>A0A5J4YIF2_PORPP</name>
<reference evidence="3" key="2">
    <citation type="submission" date="2019-09" db="EMBL/GenBank/DDBJ databases">
        <title>Expansion of phycobilisome linker gene families in mesophilic red algae.</title>
        <authorList>
            <person name="Lee J."/>
        </authorList>
    </citation>
    <scope>NUCLEOTIDE SEQUENCE [LARGE SCALE GENOMIC DNA]</scope>
    <source>
        <strain evidence="3">CCMP 1328</strain>
        <tissue evidence="3">Unicellular</tissue>
    </source>
</reference>
<evidence type="ECO:0000313" key="5">
    <source>
        <dbReference type="EMBL" id="KAA8493481.1"/>
    </source>
</evidence>
<dbReference type="EMBL" id="VRMN01000006">
    <property type="protein sequence ID" value="KAA8493655.1"/>
    <property type="molecule type" value="Genomic_DNA"/>
</dbReference>
<evidence type="ECO:0000313" key="1">
    <source>
        <dbReference type="EMBL" id="KAA8490382.1"/>
    </source>
</evidence>
<accession>A0A5J4YIF2</accession>
<proteinExistence type="predicted"/>
<dbReference type="EMBL" id="VRMN01000003">
    <property type="protein sequence ID" value="KAA8495363.1"/>
    <property type="molecule type" value="Genomic_DNA"/>
</dbReference>
<sequence>MSPRGITLATDPQHFTGAVFSNQGVPKILFNSRLPNCRNLEYIHPQIWTQVQYYCTSLYTDCTSFCSLSFVLPSCCGHGSFFTVQPWTQLLL</sequence>
<organism evidence="3 10">
    <name type="scientific">Porphyridium purpureum</name>
    <name type="common">Red alga</name>
    <name type="synonym">Porphyridium cruentum</name>
    <dbReference type="NCBI Taxonomy" id="35688"/>
    <lineage>
        <taxon>Eukaryota</taxon>
        <taxon>Rhodophyta</taxon>
        <taxon>Bangiophyceae</taxon>
        <taxon>Porphyridiales</taxon>
        <taxon>Porphyridiaceae</taxon>
        <taxon>Porphyridium</taxon>
    </lineage>
</organism>
<protein>
    <submittedName>
        <fullName evidence="3">Uncharacterized protein</fullName>
    </submittedName>
</protein>
<evidence type="ECO:0000313" key="6">
    <source>
        <dbReference type="EMBL" id="KAA8493655.1"/>
    </source>
</evidence>
<evidence type="ECO:0000313" key="9">
    <source>
        <dbReference type="EMBL" id="KAA8499553.1"/>
    </source>
</evidence>
<dbReference type="EMBL" id="VRMN01000011">
    <property type="protein sequence ID" value="KAA8491985.1"/>
    <property type="molecule type" value="Genomic_DNA"/>
</dbReference>